<dbReference type="PROSITE" id="PS51257">
    <property type="entry name" value="PROKAR_LIPOPROTEIN"/>
    <property type="match status" value="1"/>
</dbReference>
<dbReference type="Proteomes" id="UP000274131">
    <property type="component" value="Unassembled WGS sequence"/>
</dbReference>
<organism evidence="3">
    <name type="scientific">Enterobius vermicularis</name>
    <name type="common">Human pinworm</name>
    <dbReference type="NCBI Taxonomy" id="51028"/>
    <lineage>
        <taxon>Eukaryota</taxon>
        <taxon>Metazoa</taxon>
        <taxon>Ecdysozoa</taxon>
        <taxon>Nematoda</taxon>
        <taxon>Chromadorea</taxon>
        <taxon>Rhabditida</taxon>
        <taxon>Spirurina</taxon>
        <taxon>Oxyuridomorpha</taxon>
        <taxon>Oxyuroidea</taxon>
        <taxon>Oxyuridae</taxon>
        <taxon>Enterobius</taxon>
    </lineage>
</organism>
<protein>
    <submittedName>
        <fullName evidence="3">Lipoprotein</fullName>
    </submittedName>
</protein>
<sequence length="93" mass="9533">MKGECGVAAAAVVAAAAAGCGGNGPGKIAEDAADTIAVCVRIGNGLFDWFGCNPGATLFYFRGAIGRTPKRNRQHEWLLGFYAALLGLLLMCG</sequence>
<proteinExistence type="predicted"/>
<reference evidence="3" key="1">
    <citation type="submission" date="2016-04" db="UniProtKB">
        <authorList>
            <consortium name="WormBaseParasite"/>
        </authorList>
    </citation>
    <scope>IDENTIFICATION</scope>
</reference>
<keyword evidence="2" id="KW-1185">Reference proteome</keyword>
<evidence type="ECO:0000313" key="3">
    <source>
        <dbReference type="WBParaSite" id="EVEC_0000872301-mRNA-1"/>
    </source>
</evidence>
<dbReference type="AlphaFoldDB" id="A0A0N4VDN2"/>
<accession>A0A0N4VDN2</accession>
<gene>
    <name evidence="1" type="ORF">EVEC_LOCUS8207</name>
</gene>
<evidence type="ECO:0000313" key="2">
    <source>
        <dbReference type="Proteomes" id="UP000274131"/>
    </source>
</evidence>
<evidence type="ECO:0000313" key="1">
    <source>
        <dbReference type="EMBL" id="VDD93456.1"/>
    </source>
</evidence>
<name>A0A0N4VDN2_ENTVE</name>
<dbReference type="EMBL" id="UXUI01009315">
    <property type="protein sequence ID" value="VDD93456.1"/>
    <property type="molecule type" value="Genomic_DNA"/>
</dbReference>
<dbReference type="WBParaSite" id="EVEC_0000872301-mRNA-1">
    <property type="protein sequence ID" value="EVEC_0000872301-mRNA-1"/>
    <property type="gene ID" value="EVEC_0000872301"/>
</dbReference>
<reference evidence="1 2" key="2">
    <citation type="submission" date="2018-10" db="EMBL/GenBank/DDBJ databases">
        <authorList>
            <consortium name="Pathogen Informatics"/>
        </authorList>
    </citation>
    <scope>NUCLEOTIDE SEQUENCE [LARGE SCALE GENOMIC DNA]</scope>
</reference>